<dbReference type="InterPro" id="IPR011992">
    <property type="entry name" value="EF-hand-dom_pair"/>
</dbReference>
<feature type="compositionally biased region" description="Acidic residues" evidence="2">
    <location>
        <begin position="1151"/>
        <end position="1160"/>
    </location>
</feature>
<feature type="compositionally biased region" description="Basic and acidic residues" evidence="2">
    <location>
        <begin position="2421"/>
        <end position="2434"/>
    </location>
</feature>
<feature type="compositionally biased region" description="Acidic residues" evidence="2">
    <location>
        <begin position="1975"/>
        <end position="1988"/>
    </location>
</feature>
<feature type="compositionally biased region" description="Acidic residues" evidence="2">
    <location>
        <begin position="2320"/>
        <end position="2329"/>
    </location>
</feature>
<keyword evidence="5" id="KW-1185">Reference proteome</keyword>
<feature type="region of interest" description="Disordered" evidence="2">
    <location>
        <begin position="2421"/>
        <end position="2492"/>
    </location>
</feature>
<name>A0ABP0GBL2_CLALP</name>
<dbReference type="SUPFAM" id="SSF47473">
    <property type="entry name" value="EF-hand"/>
    <property type="match status" value="1"/>
</dbReference>
<feature type="region of interest" description="Disordered" evidence="2">
    <location>
        <begin position="2634"/>
        <end position="2709"/>
    </location>
</feature>
<dbReference type="EMBL" id="CAWYQH010000108">
    <property type="protein sequence ID" value="CAK8689147.1"/>
    <property type="molecule type" value="Genomic_DNA"/>
</dbReference>
<feature type="region of interest" description="Disordered" evidence="2">
    <location>
        <begin position="1965"/>
        <end position="1988"/>
    </location>
</feature>
<feature type="domain" description="EF-hand" evidence="3">
    <location>
        <begin position="2"/>
        <end position="37"/>
    </location>
</feature>
<feature type="compositionally biased region" description="Basic and acidic residues" evidence="2">
    <location>
        <begin position="2681"/>
        <end position="2690"/>
    </location>
</feature>
<organism evidence="4 5">
    <name type="scientific">Clavelina lepadiformis</name>
    <name type="common">Light-bulb sea squirt</name>
    <name type="synonym">Ascidia lepadiformis</name>
    <dbReference type="NCBI Taxonomy" id="159417"/>
    <lineage>
        <taxon>Eukaryota</taxon>
        <taxon>Metazoa</taxon>
        <taxon>Chordata</taxon>
        <taxon>Tunicata</taxon>
        <taxon>Ascidiacea</taxon>
        <taxon>Aplousobranchia</taxon>
        <taxon>Clavelinidae</taxon>
        <taxon>Clavelina</taxon>
    </lineage>
</organism>
<feature type="compositionally biased region" description="Basic and acidic residues" evidence="2">
    <location>
        <begin position="1136"/>
        <end position="1147"/>
    </location>
</feature>
<feature type="region of interest" description="Disordered" evidence="2">
    <location>
        <begin position="2382"/>
        <end position="2405"/>
    </location>
</feature>
<reference evidence="4 5" key="1">
    <citation type="submission" date="2024-02" db="EMBL/GenBank/DDBJ databases">
        <authorList>
            <person name="Daric V."/>
            <person name="Darras S."/>
        </authorList>
    </citation>
    <scope>NUCLEOTIDE SEQUENCE [LARGE SCALE GENOMIC DNA]</scope>
</reference>
<evidence type="ECO:0000313" key="4">
    <source>
        <dbReference type="EMBL" id="CAK8689147.1"/>
    </source>
</evidence>
<feature type="compositionally biased region" description="Basic and acidic residues" evidence="2">
    <location>
        <begin position="2634"/>
        <end position="2657"/>
    </location>
</feature>
<feature type="coiled-coil region" evidence="1">
    <location>
        <begin position="539"/>
        <end position="566"/>
    </location>
</feature>
<feature type="compositionally biased region" description="Basic and acidic residues" evidence="2">
    <location>
        <begin position="2382"/>
        <end position="2394"/>
    </location>
</feature>
<feature type="region of interest" description="Disordered" evidence="2">
    <location>
        <begin position="1136"/>
        <end position="1173"/>
    </location>
</feature>
<dbReference type="Proteomes" id="UP001642483">
    <property type="component" value="Unassembled WGS sequence"/>
</dbReference>
<evidence type="ECO:0000313" key="5">
    <source>
        <dbReference type="Proteomes" id="UP001642483"/>
    </source>
</evidence>
<feature type="coiled-coil region" evidence="1">
    <location>
        <begin position="167"/>
        <end position="201"/>
    </location>
</feature>
<dbReference type="InterPro" id="IPR002048">
    <property type="entry name" value="EF_hand_dom"/>
</dbReference>
<feature type="region of interest" description="Disordered" evidence="2">
    <location>
        <begin position="2309"/>
        <end position="2329"/>
    </location>
</feature>
<comment type="caution">
    <text evidence="4">The sequence shown here is derived from an EMBL/GenBank/DDBJ whole genome shotgun (WGS) entry which is preliminary data.</text>
</comment>
<evidence type="ECO:0000256" key="2">
    <source>
        <dbReference type="SAM" id="MobiDB-lite"/>
    </source>
</evidence>
<evidence type="ECO:0000259" key="3">
    <source>
        <dbReference type="PROSITE" id="PS50222"/>
    </source>
</evidence>
<feature type="coiled-coil region" evidence="1">
    <location>
        <begin position="1589"/>
        <end position="1622"/>
    </location>
</feature>
<proteinExistence type="predicted"/>
<feature type="coiled-coil region" evidence="1">
    <location>
        <begin position="1654"/>
        <end position="1717"/>
    </location>
</feature>
<feature type="compositionally biased region" description="Basic and acidic residues" evidence="2">
    <location>
        <begin position="1965"/>
        <end position="1974"/>
    </location>
</feature>
<feature type="region of interest" description="Disordered" evidence="2">
    <location>
        <begin position="2521"/>
        <end position="2544"/>
    </location>
</feature>
<feature type="coiled-coil region" evidence="1">
    <location>
        <begin position="1859"/>
        <end position="1886"/>
    </location>
</feature>
<feature type="coiled-coil region" evidence="1">
    <location>
        <begin position="2010"/>
        <end position="2047"/>
    </location>
</feature>
<sequence length="2709" mass="314357">MKFEEDFLSMFLILDTTNKGFLTTDEVSCFYETLFCQKLDIGLAKAAVKHICSTDKCSAEHFQAVLIKLEEWRQIQENAYWDFMSLDKDGSRTLPLSNALFLARSVKGNEFSLDAWNEWNLSRSTDGLNVSWDEFKAFLYFESGRYKKLGNESEYYEAHNLVSTQEAEKAADEYQFYKKSLENEELQSAKLLKEKQNYEDRVHFESKRLVNRWNIGGVEAVVHDDGAEWDVANNQPQKNDVTITDLLTALDEKYDLLRDKIMWEMIQALTNDGGGKKMVRFEQEEKFNEMKTKERDMRKKGLLKKDAHILRGSELAFSRDIHVLMGETAEAYKLNWEATKRRYLAYSNEGKSTEEINKIFENENMERIRNSTTTGGGILTELWNRQQQERSHLMESVKNVSSQGDGQTKRLGLFMSLFRQCERAKERVEVLDDSYVVSFDSSASGVAVAERTQIFEPSRFSEDKVRQERLAFERIRINKQHNKSQQTPILGKRLADVSQVKNLGLVGSWMEITKLLEKKYNAEREMMIHFLNTMSGVLKSVQTLKANEQENRKEELAQQFEEWKSQVTQNTGKDSKASRKPYQLAILHEGVALYRQQLKSKELNRKDADIAAAVLAQLQILQDVHYQDTVAQLKNKSVSEIYQLRKSEYRAIRDEHFENIALLVFGSQKLTAHEENLLNVITRKYDLLREKLLLESVRDALSEEERRKKLDALKEEEKTNRHNEGGLDAITRKLKITYSAKEIFGPYMSRYRLAVFTGNDTKVKLIDETSLLEQLEANIFSEIERRCRDEWKVVLSDIRGVDDVTEAVTREVTKQKWQTAIMESDISFLVSAYVLVLFERMRTSRNARLQQDSARFIQCAQERYPTTEPFNENANEHFECDNKEITVAMRALTSLHAKEWKHLRSMMSDVTAEELREAASMMTSDERVNRLSEINAKRKEVDTSSADGREDLLSLLEEAAALKHVSRRNILKELMDKEEAKDEDVFISLLADLQEEETADGIRWFDSAMKNQIPSASIMKNIETHMERCENIFSILCKYDGAADDDNLLQALDDKYDALRDKLLTEALMRELGEENWRRMSERERQKKLMQMKMEEMRLRKEGKMDELARLLGDSFENDARMKALLGESREKHAQRLKERLAARQRGESVGGDESDEEEDLHSSNGASNPLIDLASRYDEEKDALLRMLNGQDDNFMSEKERQAELLKLRRSRLRAVGEDRYDAAALVAGLAEREATSEKRSKVDRERQRELARQRLAELKKRSGFLSTMSEEDEEIIKEGDHALLQEAACRKLKLLQDWERVWMTSLLQKNQDPFTLVGAMSAQQISDKVQEQRYRIPRGVVNVNEHHSSLAEAALCRQVAVARHLQTKESRDEVDVTILAELQETQDTQEAVYIKELTEMEDKDLVAEQERLLKQVKSESSENIPNCLFAESASTDANEELVDAIRGKYDAVIDAAVNYAMPRKVGTSNWDNMSLEERKMKIGDLSGRVKDLMADCRFDDALDLLAEGLTKEDREELERILLGDAEERRKNNLHEREMAKQDRIRNGMSKEETDRLFKDEELLFQEQEKSKRRNVLEGLAMDMDSEKDALLRMLQDEKDRLEAEKKRQALLAKLRLEERQFRRESELSAIAKLLAMSRDQDDALQKEKHRQLALARDRVAAMKRKKESVQEISIEENFELRLDSDDVVVLADAVMREMEAKHAKEREILLKLLEEVSPGTNARQRMEESSSEERRSRIKDLRELRKHWRNEDPQNMLETKDEQWYILKEASALQLASFSSNQSASEEESRSYILADLQQEQKKETSYLFTGLLDKKPDTIRKMALLQRQARVDCWYDNVAGTLLGGGGGGRVDGNKQNEDDQVVKALEEKYDALKDKLLAEALLKKLGEKEWTALSEQERQRRITQIKKQERRLRLQGKHDEVARLFQALTISENEVNRIFGEERTSQEEALKKRLERKKQLREERQKKGLSTDDDSLEKELDEEEKVEKKKRTNVLLALDRNLESEREALLADLRRQDEAISEERRRQLAIAKLRRERRQMEAEEKFGAVALVFQTAKKDEAALSASLSSNRERQNALAMERLAARKAQKQRKQAIASLTEPGVILEKLRTIGAEKSEGSSAERLLLEMEKKHTDEREALMLLLMAADDKRLEKEVTGLGMEKLQNDLEKFSDDRRKWREERLMRAISENSDIPLTDDQRSRLSGYVAELNKTLITALVNKTEVIRHKSPDQSDPKSLKDKLGAEWLADLQQTQDNEMTVTTDLIADKTDEILDMLTQDQKRARREGWNDNIGKVIFGLALPGQVVQRPSSSSSSIEQEEREMDEEAKEKMKEIDADLQEAKKELERQRVTGEPVDADAALAQLEKQFAAKKAVLTSDMDRQREQIREKLREKRQRKAASEYEAHAAVGMLMLAERRLKARETRSKNEASKQKNLMQERLAARREKRRKQLEKEEKIKSGKVESQQVPAEQEKPVAKSPTPSPFDAMRREKTVINVEVSEKENDQILAEMTKRSKIYQDKIRKQQEEQKNRVRERLSKAKKRKEEVAGEMLKTFEREKTIIEEKSIMRLTRQKTILSERIGRLKTEKTMTMKEKSDIKKRDFSKVLQAEEVEGMTEDDRMKKTAEELQKKFMEEIEEDKQKKSKTVEKEKDPDAPKTSSDAVEPTNEDLPPRPQTASRKLDPEEVLKQRMRKRKSKRQEEIPQIED</sequence>
<gene>
    <name evidence="4" type="ORF">CVLEPA_LOCUS21116</name>
</gene>
<keyword evidence="1" id="KW-0175">Coiled coil</keyword>
<feature type="compositionally biased region" description="Basic and acidic residues" evidence="2">
    <location>
        <begin position="2454"/>
        <end position="2464"/>
    </location>
</feature>
<dbReference type="PROSITE" id="PS50222">
    <property type="entry name" value="EF_HAND_2"/>
    <property type="match status" value="1"/>
</dbReference>
<evidence type="ECO:0000256" key="1">
    <source>
        <dbReference type="SAM" id="Coils"/>
    </source>
</evidence>
<accession>A0ABP0GBL2</accession>
<protein>
    <recommendedName>
        <fullName evidence="3">EF-hand domain-containing protein</fullName>
    </recommendedName>
</protein>